<sequence length="2386" mass="269505">MDPKKDQEQEVAVSDDDGPEQEDAESEPQNPENDGSDYNDDDDDDVEQVEDEEDDAEERYSARAQPPSQSRSPIEVEVLSSDDEEEPPAQASSQTARSSSPKDLEQSSQMTEEEDPTDEDEDEEEEMQQEVYESYEESAASDEEQSEDENRLQISEQDREEPGSPEKNEEDEEMESEQKEPESDVDYQFSKPFEPTEPLDLPVMDPLTQDLMDSVEELKVLPDYVLTKLTNIWASKDRELKNLREQLSVNSDEASTSRIADLEETLQSEVAPVEQTVEALNDALLKKHRELKILHLQRDGIQLREKELLRQLRCKDEEVQRIVSENASLSVQLNSAITSKCDALLKMQNIEGREIQLNNKEWRLDQENASYRSNLKNMTEKLDLQTRELTQLKHETSVKITDLEIQLRESKKEAEESEKLASYLKEALAQKERKVENLQEKLRDVRDAEISLQEAHNQEIQAKTRMAKLYEEQTSDSDKIITEYIATIKDLQSTVKEAVEKCGELETRAETEKTSYEQEISQKNKMIFEMRDELKRANELIEQLKEAEMEEQVSSIAPSASTARHILNSKLSFTEIYNMYKTKENELALASAEIEHLKETMELVVREVEEKAPIISKDKEILNMTQAENERILADYDKVAKELVLAKEETRQIRQNAGLYKRDNERKDVQIADLSKQVVVLLREVEALTSRRPMMRSNLNQSFDVYASMTPSQMLTQRLVPFRDIEELQSRNLELLAIVRDLTQQAEEAAQMKESGMDLVTLSNQLEKALEELKELKDKEKQHTLLIEQLTEQRNQFREISQSGKGFQDTGVSPMKFDASPMKRTFIPSFEDRELKAKLLKTQESLAKINQEFDSLIKERSEESAYYKKEIEKLKQNIEDKNIAQAKLNALCENREGKLTNAQDKVKELTKQIESLESKCKAQTEYVTSETKKRQELLNEMNHVRCNLNRCEATLNKTRTELENARSKEEALKKECETWKKSFEERGSIQASVEQMRLALERSRNEGSEILIRQLDEARLEAASLRKRLQEETKRYGEELNQLKFALDQERENVLKERASTEQVCDEKLVVQAQLSQALRDVQALRAHRNPSVDSSIQTEVFVSEEVVREKIMAQRASEYEVLVESLKSELDQAKKKALEFKNIADATERSSVELKEALETAQTDAKQSKETFEESEKQTKLKIEQLVSQLAEAQAKVQTASAEATHQLDIVKQQLQEVQAEKQRLQYIVEESQVLKSALAAAEEESRRIGERLTHETEQNMKNMESIEALKCEIIVVAADKAAVVDELEEYKRLVSQFEIDLEEKERCLAEANSGHELEKQQIKEHNEALHNQLQTMGAELSALKQGTLSERSMFLGEGASQLNLSNISVDDSQSSEQLMQVIKHLRREKDSLALQCEEFRVKWAEAKARSEALDQQLEEAARRSALDTPEGPELVTRARYEELLRKIEMMDALSESAKLKREACTELQKANTELETRIRSLLQEVTDAQAQARKYEAMAGSLQADLVAVRGETERWRTCANQLTEKANQANPEELKRLLQERENLQKQLHSEREALSKEREECKKIKAALAEKEQQLTSLRTEATQTKTNLAKITEEHTKLTAANKELGDKHKDLASKELTVRRIAKKYKTQYDNLLVEVKKKEESSASSNAADAEHIKELQEKLKTSETRAEELESKVQELEARIQDNDSQYLTKQSELDQLQEEINSIKQKGDKLKEFLTQARKSIAEKNNQCEELKKEVKILSDARNQLVQHNDEYRSRTTALQSNYEGKIARLEKEKLELLAQLETLHSVQQHQPQQDVEMPKVQEEKPQSSPQIEIQQASTSDAKSLTRTANVPPLFTAQGRGRGQSVVVTPTTRGTPTALLKPMQSESGQVQAPTSSAVAEPSTSGARAPTTTVRSTAKVENQPVEAASTSMEGQEDVPTLLVRPHEVHPAVSSSQTPVASSHSQAAISSHITLKRTRDSVSPMPQEEEPKTKQLKSEVDSASAAVEEIDEEPSSSHNEMSEDDVIFVEDEYAGTDNEMQANADEEAIEDVEDEEEEDEESKEEEENLEGENDENEDGDEDKRDGDGAAQKFPEKPEEEAEGNADEDDILTGEDQTMEPQEGQVEDVEDDNEVLIGDEEESAPAAVVENEPPLEQQQANVAVPLAPVGQQPPPPALSQHHAFEELGDFGIVPSTPTLFARQNVFSEAVGSAPQVPQVSASLQSQEAGPSHSSAPEAHSADRLEVAEESTGRSVPTTPLMTSPPENIPEGDDEGVNRVHLIDDVVEIEDENEGIIIVMSDQPSSSSAVPSISVTAPAGGPVARGVNRARRSGGNFGPGRARSARPTPIVWEPSSSQQQQQQQPPQQATARGRASSGRARSTRSTRGGNSGSPFTPLDFM</sequence>
<feature type="region of interest" description="Disordered" evidence="5">
    <location>
        <begin position="1"/>
        <end position="202"/>
    </location>
</feature>
<dbReference type="GO" id="GO:0006406">
    <property type="term" value="P:mRNA export from nucleus"/>
    <property type="evidence" value="ECO:0007669"/>
    <property type="project" value="TreeGrafter"/>
</dbReference>
<evidence type="ECO:0000256" key="4">
    <source>
        <dbReference type="SAM" id="Coils"/>
    </source>
</evidence>
<evidence type="ECO:0000256" key="3">
    <source>
        <dbReference type="ARBA" id="ARBA00023242"/>
    </source>
</evidence>
<gene>
    <name evidence="7" type="ORF">CLODIP_2_CD10736</name>
</gene>
<feature type="compositionally biased region" description="Low complexity" evidence="5">
    <location>
        <begin position="88"/>
        <end position="99"/>
    </location>
</feature>
<feature type="compositionally biased region" description="Acidic residues" evidence="5">
    <location>
        <begin position="13"/>
        <end position="26"/>
    </location>
</feature>
<comment type="subcellular location">
    <subcellularLocation>
        <location evidence="1">Nucleus</location>
    </subcellularLocation>
</comment>
<feature type="compositionally biased region" description="Polar residues" evidence="5">
    <location>
        <begin position="2201"/>
        <end position="2212"/>
    </location>
</feature>
<feature type="compositionally biased region" description="Acidic residues" evidence="5">
    <location>
        <begin position="2111"/>
        <end position="2129"/>
    </location>
</feature>
<comment type="caution">
    <text evidence="7">The sequence shown here is derived from an EMBL/GenBank/DDBJ whole genome shotgun (WGS) entry which is preliminary data.</text>
</comment>
<dbReference type="Proteomes" id="UP000494165">
    <property type="component" value="Unassembled WGS sequence"/>
</dbReference>
<feature type="compositionally biased region" description="Low complexity" evidence="5">
    <location>
        <begin position="1948"/>
        <end position="1960"/>
    </location>
</feature>
<evidence type="ECO:0000259" key="6">
    <source>
        <dbReference type="Pfam" id="PF25785"/>
    </source>
</evidence>
<protein>
    <recommendedName>
        <fullName evidence="6">NUA/TPR/MLP1-2-like domain-containing protein</fullName>
    </recommendedName>
</protein>
<feature type="compositionally biased region" description="Basic and acidic residues" evidence="5">
    <location>
        <begin position="148"/>
        <end position="167"/>
    </location>
</feature>
<feature type="compositionally biased region" description="Acidic residues" evidence="5">
    <location>
        <begin position="2031"/>
        <end position="2067"/>
    </location>
</feature>
<dbReference type="InterPro" id="IPR057974">
    <property type="entry name" value="NUA/TPR/MLP1-2-like_dom"/>
</dbReference>
<feature type="compositionally biased region" description="Polar residues" evidence="5">
    <location>
        <begin position="1816"/>
        <end position="1838"/>
    </location>
</feature>
<evidence type="ECO:0000256" key="5">
    <source>
        <dbReference type="SAM" id="MobiDB-lite"/>
    </source>
</evidence>
<feature type="compositionally biased region" description="Acidic residues" evidence="5">
    <location>
        <begin position="34"/>
        <end position="57"/>
    </location>
</feature>
<feature type="coiled-coil region" evidence="4">
    <location>
        <begin position="1377"/>
        <end position="1425"/>
    </location>
</feature>
<feature type="compositionally biased region" description="Acidic residues" evidence="5">
    <location>
        <begin position="2009"/>
        <end position="2021"/>
    </location>
</feature>
<dbReference type="GO" id="GO:0017056">
    <property type="term" value="F:structural constituent of nuclear pore"/>
    <property type="evidence" value="ECO:0007669"/>
    <property type="project" value="TreeGrafter"/>
</dbReference>
<name>A0A8S1D8R4_9INSE</name>
<feature type="region of interest" description="Disordered" evidence="5">
    <location>
        <begin position="1795"/>
        <end position="1924"/>
    </location>
</feature>
<feature type="compositionally biased region" description="Polar residues" evidence="5">
    <location>
        <begin position="2238"/>
        <end position="2251"/>
    </location>
</feature>
<feature type="coiled-coil region" evidence="4">
    <location>
        <begin position="725"/>
        <end position="796"/>
    </location>
</feature>
<evidence type="ECO:0000256" key="2">
    <source>
        <dbReference type="ARBA" id="ARBA00023054"/>
    </source>
</evidence>
<keyword evidence="2 4" id="KW-0175">Coiled coil</keyword>
<feature type="coiled-coil region" evidence="4">
    <location>
        <begin position="839"/>
        <end position="982"/>
    </location>
</feature>
<feature type="compositionally biased region" description="Acidic residues" evidence="5">
    <location>
        <begin position="111"/>
        <end position="147"/>
    </location>
</feature>
<keyword evidence="3" id="KW-0539">Nucleus</keyword>
<dbReference type="GO" id="GO:1901673">
    <property type="term" value="P:regulation of mitotic spindle assembly"/>
    <property type="evidence" value="ECO:0007669"/>
    <property type="project" value="TreeGrafter"/>
</dbReference>
<proteinExistence type="predicted"/>
<feature type="region of interest" description="Disordered" evidence="5">
    <location>
        <begin position="1936"/>
        <end position="2140"/>
    </location>
</feature>
<dbReference type="Gene3D" id="1.10.287.1490">
    <property type="match status" value="1"/>
</dbReference>
<reference evidence="7 8" key="1">
    <citation type="submission" date="2020-04" db="EMBL/GenBank/DDBJ databases">
        <authorList>
            <person name="Alioto T."/>
            <person name="Alioto T."/>
            <person name="Gomez Garrido J."/>
        </authorList>
    </citation>
    <scope>NUCLEOTIDE SEQUENCE [LARGE SCALE GENOMIC DNA]</scope>
</reference>
<dbReference type="PANTHER" id="PTHR18898:SF2">
    <property type="entry name" value="NUCLEOPROTEIN TPR"/>
    <property type="match status" value="1"/>
</dbReference>
<evidence type="ECO:0000313" key="7">
    <source>
        <dbReference type="EMBL" id="CAB3374259.1"/>
    </source>
</evidence>
<feature type="compositionally biased region" description="Low complexity" evidence="5">
    <location>
        <begin position="2285"/>
        <end position="2304"/>
    </location>
</feature>
<feature type="coiled-coil region" evidence="4">
    <location>
        <begin position="1117"/>
        <end position="1229"/>
    </location>
</feature>
<dbReference type="OrthoDB" id="343070at2759"/>
<feature type="compositionally biased region" description="Basic and acidic residues" evidence="5">
    <location>
        <begin position="1806"/>
        <end position="1815"/>
    </location>
</feature>
<feature type="coiled-coil region" evidence="4">
    <location>
        <begin position="1008"/>
        <end position="1046"/>
    </location>
</feature>
<feature type="coiled-coil region" evidence="4">
    <location>
        <begin position="1466"/>
        <end position="1500"/>
    </location>
</feature>
<feature type="compositionally biased region" description="Low complexity" evidence="5">
    <location>
        <begin position="1855"/>
        <end position="1866"/>
    </location>
</feature>
<organism evidence="7 8">
    <name type="scientific">Cloeon dipterum</name>
    <dbReference type="NCBI Taxonomy" id="197152"/>
    <lineage>
        <taxon>Eukaryota</taxon>
        <taxon>Metazoa</taxon>
        <taxon>Ecdysozoa</taxon>
        <taxon>Arthropoda</taxon>
        <taxon>Hexapoda</taxon>
        <taxon>Insecta</taxon>
        <taxon>Pterygota</taxon>
        <taxon>Palaeoptera</taxon>
        <taxon>Ephemeroptera</taxon>
        <taxon>Pisciforma</taxon>
        <taxon>Baetidae</taxon>
        <taxon>Cloeon</taxon>
    </lineage>
</organism>
<feature type="coiled-coil region" evidence="4">
    <location>
        <begin position="368"/>
        <end position="554"/>
    </location>
</feature>
<feature type="region of interest" description="Disordered" evidence="5">
    <location>
        <begin position="2285"/>
        <end position="2386"/>
    </location>
</feature>
<evidence type="ECO:0000256" key="1">
    <source>
        <dbReference type="ARBA" id="ARBA00004123"/>
    </source>
</evidence>
<feature type="domain" description="NUA/TPR/MLP1-2-like" evidence="6">
    <location>
        <begin position="650"/>
        <end position="749"/>
    </location>
</feature>
<feature type="compositionally biased region" description="Basic and acidic residues" evidence="5">
    <location>
        <begin position="1976"/>
        <end position="1987"/>
    </location>
</feature>
<feature type="compositionally biased region" description="Acidic residues" evidence="5">
    <location>
        <begin position="2084"/>
        <end position="2099"/>
    </location>
</feature>
<feature type="coiled-coil region" evidence="4">
    <location>
        <begin position="580"/>
        <end position="607"/>
    </location>
</feature>
<feature type="region of interest" description="Disordered" evidence="5">
    <location>
        <begin position="2196"/>
        <end position="2264"/>
    </location>
</feature>
<feature type="coiled-coil region" evidence="4">
    <location>
        <begin position="1530"/>
        <end position="1599"/>
    </location>
</feature>
<keyword evidence="8" id="KW-1185">Reference proteome</keyword>
<accession>A0A8S1D8R4</accession>
<dbReference type="GO" id="GO:0005643">
    <property type="term" value="C:nuclear pore"/>
    <property type="evidence" value="ECO:0007669"/>
    <property type="project" value="TreeGrafter"/>
</dbReference>
<dbReference type="Pfam" id="PF25785">
    <property type="entry name" value="TPR"/>
    <property type="match status" value="1"/>
</dbReference>
<feature type="compositionally biased region" description="Low complexity" evidence="5">
    <location>
        <begin position="2339"/>
        <end position="2373"/>
    </location>
</feature>
<feature type="compositionally biased region" description="Low complexity" evidence="5">
    <location>
        <begin position="2213"/>
        <end position="2224"/>
    </location>
</feature>
<dbReference type="EMBL" id="CADEPI010000095">
    <property type="protein sequence ID" value="CAB3374259.1"/>
    <property type="molecule type" value="Genomic_DNA"/>
</dbReference>
<dbReference type="PANTHER" id="PTHR18898">
    <property type="entry name" value="NUCLEOPROTEIN TPR-RELATED"/>
    <property type="match status" value="1"/>
</dbReference>
<evidence type="ECO:0000313" key="8">
    <source>
        <dbReference type="Proteomes" id="UP000494165"/>
    </source>
</evidence>
<feature type="compositionally biased region" description="Polar residues" evidence="5">
    <location>
        <begin position="1873"/>
        <end position="1908"/>
    </location>
</feature>